<accession>M0QJD6</accession>
<evidence type="ECO:0000256" key="1">
    <source>
        <dbReference type="ARBA" id="ARBA00009437"/>
    </source>
</evidence>
<organism evidence="7 8">
    <name type="scientific">Gordonia soli NBRC 108243</name>
    <dbReference type="NCBI Taxonomy" id="1223545"/>
    <lineage>
        <taxon>Bacteria</taxon>
        <taxon>Bacillati</taxon>
        <taxon>Actinomycetota</taxon>
        <taxon>Actinomycetes</taxon>
        <taxon>Mycobacteriales</taxon>
        <taxon>Gordoniaceae</taxon>
        <taxon>Gordonia</taxon>
    </lineage>
</organism>
<dbReference type="InterPro" id="IPR036388">
    <property type="entry name" value="WH-like_DNA-bd_sf"/>
</dbReference>
<dbReference type="Gene3D" id="1.10.10.10">
    <property type="entry name" value="Winged helix-like DNA-binding domain superfamily/Winged helix DNA-binding domain"/>
    <property type="match status" value="1"/>
</dbReference>
<comment type="similarity">
    <text evidence="1">Belongs to the LysR transcriptional regulatory family.</text>
</comment>
<dbReference type="PRINTS" id="PR00039">
    <property type="entry name" value="HTHLYSR"/>
</dbReference>
<dbReference type="Pfam" id="PF00126">
    <property type="entry name" value="HTH_1"/>
    <property type="match status" value="1"/>
</dbReference>
<gene>
    <name evidence="7" type="ORF">GS4_17_00640</name>
</gene>
<dbReference type="RefSeq" id="WP_007621017.1">
    <property type="nucleotide sequence ID" value="NZ_BANX01000017.1"/>
</dbReference>
<evidence type="ECO:0000256" key="3">
    <source>
        <dbReference type="ARBA" id="ARBA00023125"/>
    </source>
</evidence>
<dbReference type="InterPro" id="IPR005119">
    <property type="entry name" value="LysR_subst-bd"/>
</dbReference>
<dbReference type="eggNOG" id="COG0583">
    <property type="taxonomic scope" value="Bacteria"/>
</dbReference>
<dbReference type="PANTHER" id="PTHR30346:SF0">
    <property type="entry name" value="HCA OPERON TRANSCRIPTIONAL ACTIVATOR HCAR"/>
    <property type="match status" value="1"/>
</dbReference>
<evidence type="ECO:0000256" key="4">
    <source>
        <dbReference type="ARBA" id="ARBA00023159"/>
    </source>
</evidence>
<dbReference type="GO" id="GO:0032993">
    <property type="term" value="C:protein-DNA complex"/>
    <property type="evidence" value="ECO:0007669"/>
    <property type="project" value="TreeGrafter"/>
</dbReference>
<dbReference type="SUPFAM" id="SSF46785">
    <property type="entry name" value="Winged helix' DNA-binding domain"/>
    <property type="match status" value="1"/>
</dbReference>
<evidence type="ECO:0000259" key="6">
    <source>
        <dbReference type="PROSITE" id="PS50931"/>
    </source>
</evidence>
<dbReference type="OrthoDB" id="3176554at2"/>
<reference evidence="7 8" key="1">
    <citation type="submission" date="2013-01" db="EMBL/GenBank/DDBJ databases">
        <title>Whole genome shotgun sequence of Gordonia soli NBRC 108243.</title>
        <authorList>
            <person name="Isaki-Nakamura S."/>
            <person name="Hosoyama A."/>
            <person name="Tsuchikane K."/>
            <person name="Ando Y."/>
            <person name="Baba S."/>
            <person name="Ohji S."/>
            <person name="Hamada M."/>
            <person name="Tamura T."/>
            <person name="Yamazoe A."/>
            <person name="Yamazaki S."/>
            <person name="Fujita N."/>
        </authorList>
    </citation>
    <scope>NUCLEOTIDE SEQUENCE [LARGE SCALE GENOMIC DNA]</scope>
    <source>
        <strain evidence="7 8">NBRC 108243</strain>
    </source>
</reference>
<evidence type="ECO:0000256" key="5">
    <source>
        <dbReference type="ARBA" id="ARBA00023163"/>
    </source>
</evidence>
<dbReference type="Gene3D" id="3.40.190.10">
    <property type="entry name" value="Periplasmic binding protein-like II"/>
    <property type="match status" value="2"/>
</dbReference>
<evidence type="ECO:0000313" key="7">
    <source>
        <dbReference type="EMBL" id="GAC68678.1"/>
    </source>
</evidence>
<evidence type="ECO:0000313" key="8">
    <source>
        <dbReference type="Proteomes" id="UP000011666"/>
    </source>
</evidence>
<dbReference type="InterPro" id="IPR036390">
    <property type="entry name" value="WH_DNA-bd_sf"/>
</dbReference>
<keyword evidence="5" id="KW-0804">Transcription</keyword>
<dbReference type="GO" id="GO:0003700">
    <property type="term" value="F:DNA-binding transcription factor activity"/>
    <property type="evidence" value="ECO:0007669"/>
    <property type="project" value="InterPro"/>
</dbReference>
<keyword evidence="2" id="KW-0805">Transcription regulation</keyword>
<keyword evidence="4" id="KW-0010">Activator</keyword>
<dbReference type="EMBL" id="BANX01000017">
    <property type="protein sequence ID" value="GAC68678.1"/>
    <property type="molecule type" value="Genomic_DNA"/>
</dbReference>
<dbReference type="GO" id="GO:0003677">
    <property type="term" value="F:DNA binding"/>
    <property type="evidence" value="ECO:0007669"/>
    <property type="project" value="UniProtKB-KW"/>
</dbReference>
<keyword evidence="3" id="KW-0238">DNA-binding</keyword>
<evidence type="ECO:0000256" key="2">
    <source>
        <dbReference type="ARBA" id="ARBA00023015"/>
    </source>
</evidence>
<keyword evidence="8" id="KW-1185">Reference proteome</keyword>
<protein>
    <submittedName>
        <fullName evidence="7">Putative LysR family transcriptional regulator</fullName>
    </submittedName>
</protein>
<comment type="caution">
    <text evidence="7">The sequence shown here is derived from an EMBL/GenBank/DDBJ whole genome shotgun (WGS) entry which is preliminary data.</text>
</comment>
<dbReference type="CDD" id="cd08414">
    <property type="entry name" value="PBP2_LTTR_aromatics_like"/>
    <property type="match status" value="1"/>
</dbReference>
<dbReference type="PANTHER" id="PTHR30346">
    <property type="entry name" value="TRANSCRIPTIONAL DUAL REGULATOR HCAR-RELATED"/>
    <property type="match status" value="1"/>
</dbReference>
<feature type="domain" description="HTH lysR-type" evidence="6">
    <location>
        <begin position="1"/>
        <end position="58"/>
    </location>
</feature>
<dbReference type="PROSITE" id="PS50931">
    <property type="entry name" value="HTH_LYSR"/>
    <property type="match status" value="1"/>
</dbReference>
<dbReference type="Pfam" id="PF03466">
    <property type="entry name" value="LysR_substrate"/>
    <property type="match status" value="1"/>
</dbReference>
<name>M0QJD6_9ACTN</name>
<dbReference type="SUPFAM" id="SSF53850">
    <property type="entry name" value="Periplasmic binding protein-like II"/>
    <property type="match status" value="1"/>
</dbReference>
<dbReference type="AlphaFoldDB" id="M0QJD6"/>
<dbReference type="FunFam" id="1.10.10.10:FF:000001">
    <property type="entry name" value="LysR family transcriptional regulator"/>
    <property type="match status" value="1"/>
</dbReference>
<dbReference type="InterPro" id="IPR000847">
    <property type="entry name" value="LysR_HTH_N"/>
</dbReference>
<dbReference type="STRING" id="1223545.GS4_17_00640"/>
<sequence length="329" mass="34814">MDFRHLRSYVMLAEELHFGRAAARLHLSQPSLSAQIQKLERSLGVTLVNRTSHEVALTSSGVEFAKQARMVLAQMDKAVDVAKSAAAGQVGSLAIGYNFPASRHMLPAALSLLNERHPKVAVSLWEMRTGPQMDGIADGSLDVAFVYGKPHGVDVRSRLLLSRVPIVAVVGRTHPWAGRISVRCAELGDQPCVLFAREQCPAMYDVIVGAANEAGARLSIAQHADDPSGTGQLVAIKPLVAFASLARAAAVGMGTAGASSVAVKLIDPVPTIDLYMAWSADSGNSAVQALVDCVADVATREDTVTELHAAAADPVEPMVGAERTERQII</sequence>
<proteinExistence type="inferred from homology"/>
<dbReference type="Proteomes" id="UP000011666">
    <property type="component" value="Unassembled WGS sequence"/>
</dbReference>